<feature type="compositionally biased region" description="Pro residues" evidence="1">
    <location>
        <begin position="803"/>
        <end position="821"/>
    </location>
</feature>
<evidence type="ECO:0000259" key="2">
    <source>
        <dbReference type="PROSITE" id="PS50090"/>
    </source>
</evidence>
<feature type="domain" description="Myb-like" evidence="2">
    <location>
        <begin position="169"/>
        <end position="211"/>
    </location>
</feature>
<feature type="region of interest" description="Disordered" evidence="1">
    <location>
        <begin position="1"/>
        <end position="30"/>
    </location>
</feature>
<feature type="region of interest" description="Disordered" evidence="1">
    <location>
        <begin position="526"/>
        <end position="836"/>
    </location>
</feature>
<dbReference type="Proteomes" id="UP000193922">
    <property type="component" value="Unassembled WGS sequence"/>
</dbReference>
<feature type="domain" description="SANT" evidence="3">
    <location>
        <begin position="164"/>
        <end position="215"/>
    </location>
</feature>
<feature type="domain" description="HTH myb-type" evidence="4">
    <location>
        <begin position="169"/>
        <end position="215"/>
    </location>
</feature>
<dbReference type="STRING" id="61395.A0A1Y1WNG9"/>
<gene>
    <name evidence="5" type="ORF">DL89DRAFT_24295</name>
</gene>
<feature type="compositionally biased region" description="Pro residues" evidence="1">
    <location>
        <begin position="582"/>
        <end position="599"/>
    </location>
</feature>
<proteinExistence type="predicted"/>
<dbReference type="InterPro" id="IPR001005">
    <property type="entry name" value="SANT/Myb"/>
</dbReference>
<dbReference type="InterPro" id="IPR017884">
    <property type="entry name" value="SANT_dom"/>
</dbReference>
<organism evidence="5 6">
    <name type="scientific">Linderina pennispora</name>
    <dbReference type="NCBI Taxonomy" id="61395"/>
    <lineage>
        <taxon>Eukaryota</taxon>
        <taxon>Fungi</taxon>
        <taxon>Fungi incertae sedis</taxon>
        <taxon>Zoopagomycota</taxon>
        <taxon>Kickxellomycotina</taxon>
        <taxon>Kickxellomycetes</taxon>
        <taxon>Kickxellales</taxon>
        <taxon>Kickxellaceae</taxon>
        <taxon>Linderina</taxon>
    </lineage>
</organism>
<feature type="region of interest" description="Disordered" evidence="1">
    <location>
        <begin position="240"/>
        <end position="280"/>
    </location>
</feature>
<dbReference type="AlphaFoldDB" id="A0A1Y1WNG9"/>
<dbReference type="SUPFAM" id="SSF46689">
    <property type="entry name" value="Homeodomain-like"/>
    <property type="match status" value="1"/>
</dbReference>
<dbReference type="InterPro" id="IPR017930">
    <property type="entry name" value="Myb_dom"/>
</dbReference>
<feature type="compositionally biased region" description="Low complexity" evidence="1">
    <location>
        <begin position="604"/>
        <end position="622"/>
    </location>
</feature>
<evidence type="ECO:0000313" key="5">
    <source>
        <dbReference type="EMBL" id="ORX74915.1"/>
    </source>
</evidence>
<sequence>MSPPEPEYRPQHLRSNANSDDDDDDDDETPLAAQLAEVLAAQGAEEAAVLAASCRSSPTPLAPAGLPAPRVPSDSSRPLSAVAQLPAHSQQRRMSDIAQVRPELMGAPSQTVSSLVLPSKPISKSPMTPGVAFAGESPTGVAHHGPLRTPSPAASGAMTAKKSGYSSYWSVHERSAFMHYVARLGPDWAAIAEAIGSKTATQARNYFRTNREKLKLDVVLAEYERNKAAGTVPPMAPYVVPGSSSTHPAGASADAAGAAPRKEKRGRKRKTESRTSPAVPENMPLAMSLAVNQPHHAQPIAAQPITAPATLTSIPTIGIDGGRAVVVARPSVAVPPPPFAQDGPRSAGVTKAQRYPPSQIQTAHTFHHQPPASIGQSHPTRPMWATQQQQQPQQQQAQQQPRPSPIAPSYAPSQQQPHQPAYSLPPLMVRGHDMPDRLPVVTHRGDSDTPSSQPTPPPVDGLPRFSSSPAPPVHQRPRISSPLPRINATRTYSPASLPPHPHSALNIASITNSEPRKMSVTKINALLNDDEPPPPTSKWQEPASAPPKPAVSNDDEATGMAALALASMMEAGRPASSKPQQQPLPPSSNRPIEPVPPHIPAGTSHISNSQPIQSSPISAFQPVHSRSPPIVSPRPASAGPTAFQPRLASPAHPYPTHQQPPVQMYQPAPPRTSAGYIPPPPGHPMGSEGRQQTTVLPPIMTHSSPPPPQPQPTPHIPVQQHQQRVIGQSPQVSQMHGQMPSRQPAYLPPASLPQTYPMSAPSHTPAPPAHSHFYMQQPPPPSQQQQHQRMPVMHQRSPIGHPQAPPPLHQQRYPPPQPPQQPYDDLQRYPDQQRPR</sequence>
<evidence type="ECO:0000313" key="6">
    <source>
        <dbReference type="Proteomes" id="UP000193922"/>
    </source>
</evidence>
<feature type="compositionally biased region" description="Acidic residues" evidence="1">
    <location>
        <begin position="19"/>
        <end position="29"/>
    </location>
</feature>
<comment type="caution">
    <text evidence="5">The sequence shown here is derived from an EMBL/GenBank/DDBJ whole genome shotgun (WGS) entry which is preliminary data.</text>
</comment>
<evidence type="ECO:0000259" key="3">
    <source>
        <dbReference type="PROSITE" id="PS51293"/>
    </source>
</evidence>
<dbReference type="PROSITE" id="PS51294">
    <property type="entry name" value="HTH_MYB"/>
    <property type="match status" value="1"/>
</dbReference>
<dbReference type="OrthoDB" id="5599820at2759"/>
<dbReference type="GeneID" id="63801670"/>
<evidence type="ECO:0000259" key="4">
    <source>
        <dbReference type="PROSITE" id="PS51294"/>
    </source>
</evidence>
<feature type="compositionally biased region" description="Basic residues" evidence="1">
    <location>
        <begin position="262"/>
        <end position="271"/>
    </location>
</feature>
<feature type="compositionally biased region" description="Polar residues" evidence="1">
    <location>
        <begin position="725"/>
        <end position="736"/>
    </location>
</feature>
<protein>
    <submittedName>
        <fullName evidence="5">Uncharacterized protein</fullName>
    </submittedName>
</protein>
<dbReference type="Pfam" id="PF00249">
    <property type="entry name" value="Myb_DNA-binding"/>
    <property type="match status" value="1"/>
</dbReference>
<feature type="compositionally biased region" description="Basic and acidic residues" evidence="1">
    <location>
        <begin position="825"/>
        <end position="836"/>
    </location>
</feature>
<feature type="compositionally biased region" description="Low complexity" evidence="1">
    <location>
        <begin position="249"/>
        <end position="259"/>
    </location>
</feature>
<accession>A0A1Y1WNG9</accession>
<dbReference type="PROSITE" id="PS51293">
    <property type="entry name" value="SANT"/>
    <property type="match status" value="1"/>
</dbReference>
<dbReference type="Gene3D" id="1.20.58.1880">
    <property type="match status" value="1"/>
</dbReference>
<dbReference type="CDD" id="cd00167">
    <property type="entry name" value="SANT"/>
    <property type="match status" value="1"/>
</dbReference>
<feature type="compositionally biased region" description="Basic and acidic residues" evidence="1">
    <location>
        <begin position="1"/>
        <end position="10"/>
    </location>
</feature>
<feature type="compositionally biased region" description="Low complexity" evidence="1">
    <location>
        <begin position="54"/>
        <end position="72"/>
    </location>
</feature>
<dbReference type="RefSeq" id="XP_040748126.1">
    <property type="nucleotide sequence ID" value="XM_040885022.1"/>
</dbReference>
<feature type="compositionally biased region" description="Pro residues" evidence="1">
    <location>
        <begin position="704"/>
        <end position="715"/>
    </location>
</feature>
<keyword evidence="6" id="KW-1185">Reference proteome</keyword>
<feature type="compositionally biased region" description="Low complexity" evidence="1">
    <location>
        <begin position="387"/>
        <end position="401"/>
    </location>
</feature>
<dbReference type="InterPro" id="IPR009057">
    <property type="entry name" value="Homeodomain-like_sf"/>
</dbReference>
<feature type="compositionally biased region" description="Low complexity" evidence="1">
    <location>
        <begin position="558"/>
        <end position="581"/>
    </location>
</feature>
<feature type="region of interest" description="Disordered" evidence="1">
    <location>
        <begin position="334"/>
        <end position="505"/>
    </location>
</feature>
<dbReference type="EMBL" id="MCFD01000001">
    <property type="protein sequence ID" value="ORX74915.1"/>
    <property type="molecule type" value="Genomic_DNA"/>
</dbReference>
<feature type="region of interest" description="Disordered" evidence="1">
    <location>
        <begin position="54"/>
        <end position="77"/>
    </location>
</feature>
<feature type="compositionally biased region" description="Low complexity" evidence="1">
    <location>
        <begin position="783"/>
        <end position="796"/>
    </location>
</feature>
<dbReference type="SMART" id="SM00717">
    <property type="entry name" value="SANT"/>
    <property type="match status" value="1"/>
</dbReference>
<name>A0A1Y1WNG9_9FUNG</name>
<dbReference type="PROSITE" id="PS50090">
    <property type="entry name" value="MYB_LIKE"/>
    <property type="match status" value="1"/>
</dbReference>
<reference evidence="5 6" key="1">
    <citation type="submission" date="2016-07" db="EMBL/GenBank/DDBJ databases">
        <title>Pervasive Adenine N6-methylation of Active Genes in Fungi.</title>
        <authorList>
            <consortium name="DOE Joint Genome Institute"/>
            <person name="Mondo S.J."/>
            <person name="Dannebaum R.O."/>
            <person name="Kuo R.C."/>
            <person name="Labutti K."/>
            <person name="Haridas S."/>
            <person name="Kuo A."/>
            <person name="Salamov A."/>
            <person name="Ahrendt S.R."/>
            <person name="Lipzen A."/>
            <person name="Sullivan W."/>
            <person name="Andreopoulos W.B."/>
            <person name="Clum A."/>
            <person name="Lindquist E."/>
            <person name="Daum C."/>
            <person name="Ramamoorthy G.K."/>
            <person name="Gryganskyi A."/>
            <person name="Culley D."/>
            <person name="Magnuson J.K."/>
            <person name="James T.Y."/>
            <person name="O'Malley M.A."/>
            <person name="Stajich J.E."/>
            <person name="Spatafora J.W."/>
            <person name="Visel A."/>
            <person name="Grigoriev I.V."/>
        </authorList>
    </citation>
    <scope>NUCLEOTIDE SEQUENCE [LARGE SCALE GENOMIC DNA]</scope>
    <source>
        <strain evidence="5 6">ATCC 12442</strain>
    </source>
</reference>
<evidence type="ECO:0000256" key="1">
    <source>
        <dbReference type="SAM" id="MobiDB-lite"/>
    </source>
</evidence>